<feature type="region of interest" description="Disordered" evidence="3">
    <location>
        <begin position="84"/>
        <end position="109"/>
    </location>
</feature>
<gene>
    <name evidence="4" type="ORF">IPN91_13915</name>
</gene>
<dbReference type="SUPFAM" id="SSF52540">
    <property type="entry name" value="P-loop containing nucleoside triphosphate hydrolases"/>
    <property type="match status" value="1"/>
</dbReference>
<dbReference type="EMBL" id="JADKCH010000026">
    <property type="protein sequence ID" value="MBK8573687.1"/>
    <property type="molecule type" value="Genomic_DNA"/>
</dbReference>
<comment type="caution">
    <text evidence="4">The sequence shown here is derived from an EMBL/GenBank/DDBJ whole genome shotgun (WGS) entry which is preliminary data.</text>
</comment>
<accession>A0A936F3Y4</accession>
<dbReference type="PANTHER" id="PTHR11638">
    <property type="entry name" value="ATP-DEPENDENT CLP PROTEASE"/>
    <property type="match status" value="1"/>
</dbReference>
<evidence type="ECO:0000256" key="2">
    <source>
        <dbReference type="ARBA" id="ARBA00022840"/>
    </source>
</evidence>
<dbReference type="AlphaFoldDB" id="A0A936F3Y4"/>
<feature type="compositionally biased region" description="Low complexity" evidence="3">
    <location>
        <begin position="14"/>
        <end position="28"/>
    </location>
</feature>
<name>A0A936F3Y4_9BACT</name>
<dbReference type="GO" id="GO:0005737">
    <property type="term" value="C:cytoplasm"/>
    <property type="evidence" value="ECO:0007669"/>
    <property type="project" value="TreeGrafter"/>
</dbReference>
<dbReference type="InterPro" id="IPR027417">
    <property type="entry name" value="P-loop_NTPase"/>
</dbReference>
<proteinExistence type="predicted"/>
<keyword evidence="1" id="KW-0547">Nucleotide-binding</keyword>
<keyword evidence="2" id="KW-0067">ATP-binding</keyword>
<feature type="region of interest" description="Disordered" evidence="3">
    <location>
        <begin position="1"/>
        <end position="50"/>
    </location>
</feature>
<evidence type="ECO:0000313" key="5">
    <source>
        <dbReference type="Proteomes" id="UP000709959"/>
    </source>
</evidence>
<organism evidence="4 5">
    <name type="scientific">Candidatus Geothrix odensensis</name>
    <dbReference type="NCBI Taxonomy" id="2954440"/>
    <lineage>
        <taxon>Bacteria</taxon>
        <taxon>Pseudomonadati</taxon>
        <taxon>Acidobacteriota</taxon>
        <taxon>Holophagae</taxon>
        <taxon>Holophagales</taxon>
        <taxon>Holophagaceae</taxon>
        <taxon>Geothrix</taxon>
    </lineage>
</organism>
<evidence type="ECO:0000256" key="1">
    <source>
        <dbReference type="ARBA" id="ARBA00022741"/>
    </source>
</evidence>
<dbReference type="InterPro" id="IPR050130">
    <property type="entry name" value="ClpA_ClpB"/>
</dbReference>
<dbReference type="GO" id="GO:0005524">
    <property type="term" value="F:ATP binding"/>
    <property type="evidence" value="ECO:0007669"/>
    <property type="project" value="UniProtKB-KW"/>
</dbReference>
<sequence length="122" mass="13533">MRIDTSEFTHEADATASSAPRRATWATRRGGRLTEAIRRRPYAPSSCSTRWRRPPRTFDLFLQVLEDGRLTDGQGRTVNFRNTVGAHDHESGQPGHLRRGGDPAQAEAAVQAALHAHFARSS</sequence>
<protein>
    <submittedName>
        <fullName evidence="4">AAA family ATPase</fullName>
    </submittedName>
</protein>
<dbReference type="Gene3D" id="3.40.50.300">
    <property type="entry name" value="P-loop containing nucleotide triphosphate hydrolases"/>
    <property type="match status" value="1"/>
</dbReference>
<evidence type="ECO:0000256" key="3">
    <source>
        <dbReference type="SAM" id="MobiDB-lite"/>
    </source>
</evidence>
<dbReference type="GO" id="GO:0034605">
    <property type="term" value="P:cellular response to heat"/>
    <property type="evidence" value="ECO:0007669"/>
    <property type="project" value="TreeGrafter"/>
</dbReference>
<dbReference type="GO" id="GO:0016887">
    <property type="term" value="F:ATP hydrolysis activity"/>
    <property type="evidence" value="ECO:0007669"/>
    <property type="project" value="TreeGrafter"/>
</dbReference>
<evidence type="ECO:0000313" key="4">
    <source>
        <dbReference type="EMBL" id="MBK8573687.1"/>
    </source>
</evidence>
<dbReference type="PANTHER" id="PTHR11638:SF18">
    <property type="entry name" value="HEAT SHOCK PROTEIN 104"/>
    <property type="match status" value="1"/>
</dbReference>
<dbReference type="Proteomes" id="UP000709959">
    <property type="component" value="Unassembled WGS sequence"/>
</dbReference>
<reference evidence="4 5" key="1">
    <citation type="submission" date="2020-10" db="EMBL/GenBank/DDBJ databases">
        <title>Connecting structure to function with the recovery of over 1000 high-quality activated sludge metagenome-assembled genomes encoding full-length rRNA genes using long-read sequencing.</title>
        <authorList>
            <person name="Singleton C.M."/>
            <person name="Petriglieri F."/>
            <person name="Kristensen J.M."/>
            <person name="Kirkegaard R.H."/>
            <person name="Michaelsen T.Y."/>
            <person name="Andersen M.H."/>
            <person name="Karst S.M."/>
            <person name="Dueholm M.S."/>
            <person name="Nielsen P.H."/>
            <person name="Albertsen M."/>
        </authorList>
    </citation>
    <scope>NUCLEOTIDE SEQUENCE [LARGE SCALE GENOMIC DNA]</scope>
    <source>
        <strain evidence="4">OdNE_18-Q3-R46-58_MAXAC.008</strain>
    </source>
</reference>
<feature type="compositionally biased region" description="Basic and acidic residues" evidence="3">
    <location>
        <begin position="1"/>
        <end position="13"/>
    </location>
</feature>